<organism evidence="2 3">
    <name type="scientific">Clostridium paridis</name>
    <dbReference type="NCBI Taxonomy" id="2803863"/>
    <lineage>
        <taxon>Bacteria</taxon>
        <taxon>Bacillati</taxon>
        <taxon>Bacillota</taxon>
        <taxon>Clostridia</taxon>
        <taxon>Eubacteriales</taxon>
        <taxon>Clostridiaceae</taxon>
        <taxon>Clostridium</taxon>
    </lineage>
</organism>
<accession>A0A937FDA7</accession>
<dbReference type="RefSeq" id="WP_202766502.1">
    <property type="nucleotide sequence ID" value="NZ_JAESWA010000017.1"/>
</dbReference>
<reference evidence="2" key="1">
    <citation type="submission" date="2021-01" db="EMBL/GenBank/DDBJ databases">
        <title>Genome public.</title>
        <authorList>
            <person name="Liu C."/>
            <person name="Sun Q."/>
        </authorList>
    </citation>
    <scope>NUCLEOTIDE SEQUENCE</scope>
    <source>
        <strain evidence="2">YIM B02565</strain>
    </source>
</reference>
<name>A0A937FDA7_9CLOT</name>
<dbReference type="InterPro" id="IPR023804">
    <property type="entry name" value="DUF3792_TM"/>
</dbReference>
<dbReference type="NCBIfam" id="TIGR04086">
    <property type="entry name" value="TIGR04086_membr"/>
    <property type="match status" value="1"/>
</dbReference>
<dbReference type="Proteomes" id="UP000623681">
    <property type="component" value="Unassembled WGS sequence"/>
</dbReference>
<evidence type="ECO:0000313" key="3">
    <source>
        <dbReference type="Proteomes" id="UP000623681"/>
    </source>
</evidence>
<comment type="caution">
    <text evidence="2">The sequence shown here is derived from an EMBL/GenBank/DDBJ whole genome shotgun (WGS) entry which is preliminary data.</text>
</comment>
<keyword evidence="3" id="KW-1185">Reference proteome</keyword>
<keyword evidence="1" id="KW-0812">Transmembrane</keyword>
<proteinExistence type="predicted"/>
<gene>
    <name evidence="2" type="ORF">JK634_04890</name>
</gene>
<keyword evidence="1" id="KW-0472">Membrane</keyword>
<feature type="transmembrane region" description="Helical" evidence="1">
    <location>
        <begin position="40"/>
        <end position="61"/>
    </location>
</feature>
<feature type="transmembrane region" description="Helical" evidence="1">
    <location>
        <begin position="12"/>
        <end position="34"/>
    </location>
</feature>
<dbReference type="AlphaFoldDB" id="A0A937FDA7"/>
<protein>
    <submittedName>
        <fullName evidence="2">TIGR04086 family membrane protein</fullName>
    </submittedName>
</protein>
<dbReference type="EMBL" id="JAESWA010000017">
    <property type="protein sequence ID" value="MBL4931133.1"/>
    <property type="molecule type" value="Genomic_DNA"/>
</dbReference>
<evidence type="ECO:0000256" key="1">
    <source>
        <dbReference type="SAM" id="Phobius"/>
    </source>
</evidence>
<feature type="transmembrane region" description="Helical" evidence="1">
    <location>
        <begin position="101"/>
        <end position="119"/>
    </location>
</feature>
<evidence type="ECO:0000313" key="2">
    <source>
        <dbReference type="EMBL" id="MBL4931133.1"/>
    </source>
</evidence>
<keyword evidence="1" id="KW-1133">Transmembrane helix</keyword>
<dbReference type="Pfam" id="PF12670">
    <property type="entry name" value="DUF3792"/>
    <property type="match status" value="1"/>
</dbReference>
<sequence length="121" mass="13366">MNLEVVKNSGRGLIRALLLTIFLLMVLALTMNFLDLSQKNLYVTYIIITCVSIVFGGVYGARKNQSKGWLVGLFVAILYYIFIGVVSAIAKGKVEFVSFDVYRLFFAMAIGILSGMLGINI</sequence>
<feature type="transmembrane region" description="Helical" evidence="1">
    <location>
        <begin position="68"/>
        <end position="89"/>
    </location>
</feature>